<feature type="region of interest" description="Disordered" evidence="9">
    <location>
        <begin position="1"/>
        <end position="108"/>
    </location>
</feature>
<dbReference type="EMBL" id="CM035411">
    <property type="protein sequence ID" value="KAH7435104.1"/>
    <property type="molecule type" value="Genomic_DNA"/>
</dbReference>
<evidence type="ECO:0000256" key="8">
    <source>
        <dbReference type="RuleBase" id="RU361233"/>
    </source>
</evidence>
<evidence type="ECO:0000256" key="9">
    <source>
        <dbReference type="SAM" id="MobiDB-lite"/>
    </source>
</evidence>
<feature type="compositionally biased region" description="Polar residues" evidence="9">
    <location>
        <begin position="91"/>
        <end position="104"/>
    </location>
</feature>
<feature type="transmembrane region" description="Helical" evidence="8">
    <location>
        <begin position="267"/>
        <end position="287"/>
    </location>
</feature>
<protein>
    <recommendedName>
        <fullName evidence="8">CASP-like protein</fullName>
    </recommendedName>
</protein>
<evidence type="ECO:0000256" key="7">
    <source>
        <dbReference type="ARBA" id="ARBA00023136"/>
    </source>
</evidence>
<feature type="transmembrane region" description="Helical" evidence="8">
    <location>
        <begin position="220"/>
        <end position="247"/>
    </location>
</feature>
<dbReference type="NCBIfam" id="TIGR01569">
    <property type="entry name" value="A_tha_TIGR01569"/>
    <property type="match status" value="1"/>
</dbReference>
<keyword evidence="4 8" id="KW-1003">Cell membrane</keyword>
<evidence type="ECO:0000256" key="2">
    <source>
        <dbReference type="ARBA" id="ARBA00007651"/>
    </source>
</evidence>
<evidence type="ECO:0000256" key="5">
    <source>
        <dbReference type="ARBA" id="ARBA00022692"/>
    </source>
</evidence>
<reference evidence="11" key="1">
    <citation type="submission" date="2021-08" db="EMBL/GenBank/DDBJ databases">
        <title>WGS assembly of Ceratopteris richardii.</title>
        <authorList>
            <person name="Marchant D.B."/>
            <person name="Chen G."/>
            <person name="Jenkins J."/>
            <person name="Shu S."/>
            <person name="Leebens-Mack J."/>
            <person name="Grimwood J."/>
            <person name="Schmutz J."/>
            <person name="Soltis P."/>
            <person name="Soltis D."/>
            <person name="Chen Z.-H."/>
        </authorList>
    </citation>
    <scope>NUCLEOTIDE SEQUENCE</scope>
    <source>
        <strain evidence="11">Whitten #5841</strain>
        <tissue evidence="11">Leaf</tissue>
    </source>
</reference>
<feature type="compositionally biased region" description="Polar residues" evidence="9">
    <location>
        <begin position="46"/>
        <end position="59"/>
    </location>
</feature>
<dbReference type="PANTHER" id="PTHR33573">
    <property type="entry name" value="CASP-LIKE PROTEIN 4A4"/>
    <property type="match status" value="1"/>
</dbReference>
<evidence type="ECO:0000256" key="3">
    <source>
        <dbReference type="ARBA" id="ARBA00011489"/>
    </source>
</evidence>
<comment type="subcellular location">
    <subcellularLocation>
        <location evidence="1 8">Cell membrane</location>
        <topology evidence="1 8">Multi-pass membrane protein</topology>
    </subcellularLocation>
</comment>
<evidence type="ECO:0000256" key="4">
    <source>
        <dbReference type="ARBA" id="ARBA00022475"/>
    </source>
</evidence>
<sequence length="388" mass="42711">MENNSTDRKMAPDRSQSGESNQEPTASAARPSVEETEIPPLEEASEPQSNASTPVLSSIRSEDLEKGFSPISPYTDKSSSPFSFYGPVLSPTGQSQGRPSSSSYLEEDDRLSLHLQDIHSQSSQAEDQASDTDDQTNIGQQRKKIIPEIDLPPLLGSTNHKEGIGSNRKDVYKDEVVSKTSWWAQVHSSAKDLGFKNKSLVSRSSAAVPDMKRWQKVTAYHMMVIEVGLRIAGAILALVTFSVMCAASEWRRGAGSTFKMSFSDYQAYNYLVGVNIISFLYSCGRSFRTWQPEEDDFVISIRKEKTIVYACDQVLAFLLLSASTAAATAAQLSRHGLHNIWPPACETWSLWHFCTKADAAVVISFFSSLSVISSSIFSGYRISSSLPE</sequence>
<dbReference type="PANTHER" id="PTHR33573:SF50">
    <property type="entry name" value="CASP-LIKE PROTEIN 4A3"/>
    <property type="match status" value="1"/>
</dbReference>
<comment type="caution">
    <text evidence="11">The sequence shown here is derived from an EMBL/GenBank/DDBJ whole genome shotgun (WGS) entry which is preliminary data.</text>
</comment>
<keyword evidence="6 8" id="KW-1133">Transmembrane helix</keyword>
<dbReference type="InterPro" id="IPR006702">
    <property type="entry name" value="CASP_dom"/>
</dbReference>
<comment type="similarity">
    <text evidence="2 8">Belongs to the Casparian strip membrane proteins (CASP) family.</text>
</comment>
<dbReference type="GO" id="GO:0005886">
    <property type="term" value="C:plasma membrane"/>
    <property type="evidence" value="ECO:0007669"/>
    <property type="project" value="UniProtKB-SubCell"/>
</dbReference>
<evidence type="ECO:0000313" key="12">
    <source>
        <dbReference type="Proteomes" id="UP000825935"/>
    </source>
</evidence>
<evidence type="ECO:0000256" key="6">
    <source>
        <dbReference type="ARBA" id="ARBA00022989"/>
    </source>
</evidence>
<evidence type="ECO:0000259" key="10">
    <source>
        <dbReference type="Pfam" id="PF04535"/>
    </source>
</evidence>
<dbReference type="OrthoDB" id="672180at2759"/>
<name>A0A8T2UP04_CERRI</name>
<comment type="subunit">
    <text evidence="3 8">Homodimer and heterodimers.</text>
</comment>
<proteinExistence type="inferred from homology"/>
<feature type="transmembrane region" description="Helical" evidence="8">
    <location>
        <begin position="359"/>
        <end position="380"/>
    </location>
</feature>
<accession>A0A8T2UP04</accession>
<dbReference type="Pfam" id="PF04535">
    <property type="entry name" value="CASP_dom"/>
    <property type="match status" value="1"/>
</dbReference>
<gene>
    <name evidence="11" type="ORF">KP509_06G049800</name>
</gene>
<keyword evidence="12" id="KW-1185">Reference proteome</keyword>
<feature type="transmembrane region" description="Helical" evidence="8">
    <location>
        <begin position="307"/>
        <end position="332"/>
    </location>
</feature>
<dbReference type="Proteomes" id="UP000825935">
    <property type="component" value="Chromosome 6"/>
</dbReference>
<feature type="domain" description="Casparian strip membrane protein" evidence="10">
    <location>
        <begin position="224"/>
        <end position="369"/>
    </location>
</feature>
<keyword evidence="5 8" id="KW-0812">Transmembrane</keyword>
<feature type="compositionally biased region" description="Basic and acidic residues" evidence="9">
    <location>
        <begin position="1"/>
        <end position="12"/>
    </location>
</feature>
<evidence type="ECO:0000256" key="1">
    <source>
        <dbReference type="ARBA" id="ARBA00004651"/>
    </source>
</evidence>
<dbReference type="InterPro" id="IPR006459">
    <property type="entry name" value="CASP/CASPL"/>
</dbReference>
<keyword evidence="7 8" id="KW-0472">Membrane</keyword>
<organism evidence="11 12">
    <name type="scientific">Ceratopteris richardii</name>
    <name type="common">Triangle waterfern</name>
    <dbReference type="NCBI Taxonomy" id="49495"/>
    <lineage>
        <taxon>Eukaryota</taxon>
        <taxon>Viridiplantae</taxon>
        <taxon>Streptophyta</taxon>
        <taxon>Embryophyta</taxon>
        <taxon>Tracheophyta</taxon>
        <taxon>Polypodiopsida</taxon>
        <taxon>Polypodiidae</taxon>
        <taxon>Polypodiales</taxon>
        <taxon>Pteridineae</taxon>
        <taxon>Pteridaceae</taxon>
        <taxon>Parkerioideae</taxon>
        <taxon>Ceratopteris</taxon>
    </lineage>
</organism>
<feature type="compositionally biased region" description="Polar residues" evidence="9">
    <location>
        <begin position="14"/>
        <end position="25"/>
    </location>
</feature>
<evidence type="ECO:0000313" key="11">
    <source>
        <dbReference type="EMBL" id="KAH7435104.1"/>
    </source>
</evidence>
<dbReference type="AlphaFoldDB" id="A0A8T2UP04"/>